<keyword evidence="7" id="KW-1185">Reference proteome</keyword>
<dbReference type="PANTHER" id="PTHR21389">
    <property type="entry name" value="P53 INDUCED PROTEIN"/>
    <property type="match status" value="1"/>
</dbReference>
<comment type="subcellular location">
    <subcellularLocation>
        <location evidence="1">Membrane</location>
        <topology evidence="1">Multi-pass membrane protein</topology>
    </subcellularLocation>
</comment>
<evidence type="ECO:0000256" key="3">
    <source>
        <dbReference type="ARBA" id="ARBA00022989"/>
    </source>
</evidence>
<organism evidence="6 7">
    <name type="scientific">Marasmius tenuissimus</name>
    <dbReference type="NCBI Taxonomy" id="585030"/>
    <lineage>
        <taxon>Eukaryota</taxon>
        <taxon>Fungi</taxon>
        <taxon>Dikarya</taxon>
        <taxon>Basidiomycota</taxon>
        <taxon>Agaricomycotina</taxon>
        <taxon>Agaricomycetes</taxon>
        <taxon>Agaricomycetidae</taxon>
        <taxon>Agaricales</taxon>
        <taxon>Marasmiineae</taxon>
        <taxon>Marasmiaceae</taxon>
        <taxon>Marasmius</taxon>
    </lineage>
</organism>
<name>A0ABR3ADJ9_9AGAR</name>
<feature type="transmembrane region" description="Helical" evidence="5">
    <location>
        <begin position="287"/>
        <end position="310"/>
    </location>
</feature>
<evidence type="ECO:0000256" key="5">
    <source>
        <dbReference type="SAM" id="Phobius"/>
    </source>
</evidence>
<evidence type="ECO:0000256" key="2">
    <source>
        <dbReference type="ARBA" id="ARBA00022692"/>
    </source>
</evidence>
<evidence type="ECO:0000313" key="6">
    <source>
        <dbReference type="EMBL" id="KAL0071461.1"/>
    </source>
</evidence>
<feature type="transmembrane region" description="Helical" evidence="5">
    <location>
        <begin position="153"/>
        <end position="172"/>
    </location>
</feature>
<feature type="transmembrane region" description="Helical" evidence="5">
    <location>
        <begin position="220"/>
        <end position="253"/>
    </location>
</feature>
<reference evidence="6 7" key="1">
    <citation type="submission" date="2024-05" db="EMBL/GenBank/DDBJ databases">
        <title>A draft genome resource for the thread blight pathogen Marasmius tenuissimus strain MS-2.</title>
        <authorList>
            <person name="Yulfo-Soto G.E."/>
            <person name="Baruah I.K."/>
            <person name="Amoako-Attah I."/>
            <person name="Bukari Y."/>
            <person name="Meinhardt L.W."/>
            <person name="Bailey B.A."/>
            <person name="Cohen S.P."/>
        </authorList>
    </citation>
    <scope>NUCLEOTIDE SEQUENCE [LARGE SCALE GENOMIC DNA]</scope>
    <source>
        <strain evidence="6 7">MS-2</strain>
    </source>
</reference>
<feature type="transmembrane region" description="Helical" evidence="5">
    <location>
        <begin position="178"/>
        <end position="199"/>
    </location>
</feature>
<sequence length="365" mass="40966">MPPPPPQGQSARSFYPTFLSLPETLLLQLTWAWCGLKDAFRWDIVFSVTGDPEIRANIYKSLLLNSLSLTSIYVFDLFLQPLTHGQQKWLHRNVGWVYQALWLFPVVGLSFYLNSTWCSVIAKRTFILQHGNRATADQPPTYAGMIKALATSAYRGIMLFTSLVVSFAFRNIPYVGPVLGFCFLCWVDSYYCFEFVWIARGLSLSSRVRHLEERWAYYLAFGFPTAGLCTFGTGLANGAIFALVFPLFVIMAMHARPLPIDPYSPSSAGNEQAEVVKYPSPFIPIRLPIFAVVLFLNDWIVKIFSVGGGSSSHKRSRSKRALSEATESIEEGDITKVNANPANVNYSGTTRVGTDRLRIGRRKLD</sequence>
<keyword evidence="3 5" id="KW-1133">Transmembrane helix</keyword>
<gene>
    <name evidence="6" type="ORF">AAF712_001318</name>
</gene>
<evidence type="ECO:0008006" key="8">
    <source>
        <dbReference type="Google" id="ProtNLM"/>
    </source>
</evidence>
<dbReference type="Pfam" id="PF07264">
    <property type="entry name" value="EI24"/>
    <property type="match status" value="1"/>
</dbReference>
<proteinExistence type="predicted"/>
<dbReference type="InterPro" id="IPR059112">
    <property type="entry name" value="CysZ/EI24"/>
</dbReference>
<evidence type="ECO:0000313" key="7">
    <source>
        <dbReference type="Proteomes" id="UP001437256"/>
    </source>
</evidence>
<evidence type="ECO:0000256" key="4">
    <source>
        <dbReference type="ARBA" id="ARBA00023136"/>
    </source>
</evidence>
<evidence type="ECO:0000256" key="1">
    <source>
        <dbReference type="ARBA" id="ARBA00004141"/>
    </source>
</evidence>
<feature type="transmembrane region" description="Helical" evidence="5">
    <location>
        <begin position="100"/>
        <end position="122"/>
    </location>
</feature>
<dbReference type="EMBL" id="JBBXMP010000003">
    <property type="protein sequence ID" value="KAL0071461.1"/>
    <property type="molecule type" value="Genomic_DNA"/>
</dbReference>
<dbReference type="Proteomes" id="UP001437256">
    <property type="component" value="Unassembled WGS sequence"/>
</dbReference>
<feature type="transmembrane region" description="Helical" evidence="5">
    <location>
        <begin position="62"/>
        <end position="80"/>
    </location>
</feature>
<keyword evidence="2 5" id="KW-0812">Transmembrane</keyword>
<accession>A0ABR3ADJ9</accession>
<comment type="caution">
    <text evidence="6">The sequence shown here is derived from an EMBL/GenBank/DDBJ whole genome shotgun (WGS) entry which is preliminary data.</text>
</comment>
<dbReference type="PANTHER" id="PTHR21389:SF0">
    <property type="entry name" value="ETOPOSIDE-INDUCED PROTEIN 2.4 HOMOLOG"/>
    <property type="match status" value="1"/>
</dbReference>
<keyword evidence="4 5" id="KW-0472">Membrane</keyword>
<protein>
    <recommendedName>
        <fullName evidence="8">Etoposide-induced protein 2.4-domain-containing protein</fullName>
    </recommendedName>
</protein>